<dbReference type="Gene3D" id="3.40.50.2000">
    <property type="entry name" value="Glycogen Phosphorylase B"/>
    <property type="match status" value="2"/>
</dbReference>
<evidence type="ECO:0000313" key="6">
    <source>
        <dbReference type="Proteomes" id="UP000192445"/>
    </source>
</evidence>
<dbReference type="KEGG" id="svu:B1H20_05910"/>
<dbReference type="STRING" id="1935.B1H20_05910"/>
<dbReference type="GO" id="GO:0016757">
    <property type="term" value="F:glycosyltransferase activity"/>
    <property type="evidence" value="ECO:0007669"/>
    <property type="project" value="UniProtKB-KW"/>
</dbReference>
<proteinExistence type="predicted"/>
<evidence type="ECO:0000256" key="1">
    <source>
        <dbReference type="ARBA" id="ARBA00022676"/>
    </source>
</evidence>
<dbReference type="PANTHER" id="PTHR45947:SF3">
    <property type="entry name" value="SULFOQUINOVOSYL TRANSFERASE SQD2"/>
    <property type="match status" value="1"/>
</dbReference>
<dbReference type="SUPFAM" id="SSF53756">
    <property type="entry name" value="UDP-Glycosyltransferase/glycogen phosphorylase"/>
    <property type="match status" value="1"/>
</dbReference>
<dbReference type="RefSeq" id="WP_030738938.1">
    <property type="nucleotide sequence ID" value="NZ_CP020570.1"/>
</dbReference>
<dbReference type="InterPro" id="IPR050194">
    <property type="entry name" value="Glycosyltransferase_grp1"/>
</dbReference>
<dbReference type="OrthoDB" id="3268555at2"/>
<keyword evidence="2 5" id="KW-0808">Transferase</keyword>
<evidence type="ECO:0000259" key="4">
    <source>
        <dbReference type="Pfam" id="PF13579"/>
    </source>
</evidence>
<dbReference type="InterPro" id="IPR001296">
    <property type="entry name" value="Glyco_trans_1"/>
</dbReference>
<gene>
    <name evidence="5" type="ORF">B1H20_05910</name>
</gene>
<evidence type="ECO:0000256" key="2">
    <source>
        <dbReference type="ARBA" id="ARBA00022679"/>
    </source>
</evidence>
<dbReference type="Pfam" id="PF13579">
    <property type="entry name" value="Glyco_trans_4_4"/>
    <property type="match status" value="1"/>
</dbReference>
<feature type="domain" description="Glycosyltransferase subfamily 4-like N-terminal" evidence="4">
    <location>
        <begin position="16"/>
        <end position="158"/>
    </location>
</feature>
<feature type="domain" description="Glycosyl transferase family 1" evidence="3">
    <location>
        <begin position="181"/>
        <end position="339"/>
    </location>
</feature>
<dbReference type="Proteomes" id="UP000192445">
    <property type="component" value="Chromosome"/>
</dbReference>
<dbReference type="Pfam" id="PF00534">
    <property type="entry name" value="Glycos_transf_1"/>
    <property type="match status" value="1"/>
</dbReference>
<sequence length="371" mass="38709">MSQLRTVQVLGGGSAGSSAHVGSLAAGLVARGVRVTVCAPQAVDRAHDFTAAGSQFLPVPRRSDPAAVAALRAACTGADVVHAHGLHAAARTALALSGRSVPLVVTWHTRRYAEGARRQILHLLERRAARAAAVVLAPTSDLVDLARERGARDARLAPLTVPPPRAVNPGPAGNGIGVDKLRAELGAVERPLLVAAGNLVPQHGFTTLLDAARLWRDLDPEPLLVVAGEGRERDALRRRIRNEELPVSLVDPGDEPGELLAAADLALLPSRWEGRSRFAQEALRAGVPLVATAVGGTPELVGGAAELVPYGDAEALARAVVRLIEEPAERARLAGAGRAQAAGWPTEDDTIAHVLSVYDELAQPLAAGRDR</sequence>
<accession>A0A1V0U6W3</accession>
<organism evidence="5 6">
    <name type="scientific">Streptomyces violaceoruber</name>
    <dbReference type="NCBI Taxonomy" id="1935"/>
    <lineage>
        <taxon>Bacteria</taxon>
        <taxon>Bacillati</taxon>
        <taxon>Actinomycetota</taxon>
        <taxon>Actinomycetes</taxon>
        <taxon>Kitasatosporales</taxon>
        <taxon>Streptomycetaceae</taxon>
        <taxon>Streptomyces</taxon>
        <taxon>Streptomyces violaceoruber group</taxon>
    </lineage>
</organism>
<reference evidence="5 6" key="1">
    <citation type="submission" date="2017-03" db="EMBL/GenBank/DDBJ databases">
        <title>Complete Genome Sequence of a natural compounds producer, Streptomyces violaceus S21.</title>
        <authorList>
            <person name="Zhong C."/>
            <person name="Zhao Z."/>
            <person name="Fu J."/>
            <person name="Zong G."/>
            <person name="Qin R."/>
            <person name="Cao G."/>
        </authorList>
    </citation>
    <scope>NUCLEOTIDE SEQUENCE [LARGE SCALE GENOMIC DNA]</scope>
    <source>
        <strain evidence="5 6">S21</strain>
    </source>
</reference>
<dbReference type="EMBL" id="CP020570">
    <property type="protein sequence ID" value="ARF60984.1"/>
    <property type="molecule type" value="Genomic_DNA"/>
</dbReference>
<dbReference type="InterPro" id="IPR028098">
    <property type="entry name" value="Glyco_trans_4-like_N"/>
</dbReference>
<keyword evidence="1" id="KW-0328">Glycosyltransferase</keyword>
<evidence type="ECO:0000259" key="3">
    <source>
        <dbReference type="Pfam" id="PF00534"/>
    </source>
</evidence>
<dbReference type="AlphaFoldDB" id="A0A1V0U6W3"/>
<dbReference type="PANTHER" id="PTHR45947">
    <property type="entry name" value="SULFOQUINOVOSYL TRANSFERASE SQD2"/>
    <property type="match status" value="1"/>
</dbReference>
<dbReference type="CDD" id="cd03801">
    <property type="entry name" value="GT4_PimA-like"/>
    <property type="match status" value="1"/>
</dbReference>
<protein>
    <submittedName>
        <fullName evidence="5">Glycosyltransferase</fullName>
    </submittedName>
</protein>
<evidence type="ECO:0000313" key="5">
    <source>
        <dbReference type="EMBL" id="ARF60984.1"/>
    </source>
</evidence>
<dbReference type="GO" id="GO:1901137">
    <property type="term" value="P:carbohydrate derivative biosynthetic process"/>
    <property type="evidence" value="ECO:0007669"/>
    <property type="project" value="UniProtKB-ARBA"/>
</dbReference>
<name>A0A1V0U6W3_STRVN</name>